<name>A0A0C9ZTT8_9AGAM</name>
<dbReference type="EMBL" id="KN833706">
    <property type="protein sequence ID" value="KIK25677.1"/>
    <property type="molecule type" value="Genomic_DNA"/>
</dbReference>
<organism evidence="2 3">
    <name type="scientific">Pisolithus microcarpus 441</name>
    <dbReference type="NCBI Taxonomy" id="765257"/>
    <lineage>
        <taxon>Eukaryota</taxon>
        <taxon>Fungi</taxon>
        <taxon>Dikarya</taxon>
        <taxon>Basidiomycota</taxon>
        <taxon>Agaricomycotina</taxon>
        <taxon>Agaricomycetes</taxon>
        <taxon>Agaricomycetidae</taxon>
        <taxon>Boletales</taxon>
        <taxon>Sclerodermatineae</taxon>
        <taxon>Pisolithaceae</taxon>
        <taxon>Pisolithus</taxon>
    </lineage>
</organism>
<evidence type="ECO:0000313" key="3">
    <source>
        <dbReference type="Proteomes" id="UP000054018"/>
    </source>
</evidence>
<reference evidence="2 3" key="1">
    <citation type="submission" date="2014-04" db="EMBL/GenBank/DDBJ databases">
        <authorList>
            <consortium name="DOE Joint Genome Institute"/>
            <person name="Kuo A."/>
            <person name="Kohler A."/>
            <person name="Costa M.D."/>
            <person name="Nagy L.G."/>
            <person name="Floudas D."/>
            <person name="Copeland A."/>
            <person name="Barry K.W."/>
            <person name="Cichocki N."/>
            <person name="Veneault-Fourrey C."/>
            <person name="LaButti K."/>
            <person name="Lindquist E.A."/>
            <person name="Lipzen A."/>
            <person name="Lundell T."/>
            <person name="Morin E."/>
            <person name="Murat C."/>
            <person name="Sun H."/>
            <person name="Tunlid A."/>
            <person name="Henrissat B."/>
            <person name="Grigoriev I.V."/>
            <person name="Hibbett D.S."/>
            <person name="Martin F."/>
            <person name="Nordberg H.P."/>
            <person name="Cantor M.N."/>
            <person name="Hua S.X."/>
        </authorList>
    </citation>
    <scope>NUCLEOTIDE SEQUENCE [LARGE SCALE GENOMIC DNA]</scope>
    <source>
        <strain evidence="2 3">441</strain>
    </source>
</reference>
<feature type="compositionally biased region" description="Polar residues" evidence="1">
    <location>
        <begin position="1"/>
        <end position="22"/>
    </location>
</feature>
<proteinExistence type="predicted"/>
<dbReference type="HOGENOM" id="CLU_2677838_0_0_1"/>
<protein>
    <submittedName>
        <fullName evidence="2">Uncharacterized protein</fullName>
    </submittedName>
</protein>
<dbReference type="AlphaFoldDB" id="A0A0C9ZTT8"/>
<reference evidence="3" key="2">
    <citation type="submission" date="2015-01" db="EMBL/GenBank/DDBJ databases">
        <title>Evolutionary Origins and Diversification of the Mycorrhizal Mutualists.</title>
        <authorList>
            <consortium name="DOE Joint Genome Institute"/>
            <consortium name="Mycorrhizal Genomics Consortium"/>
            <person name="Kohler A."/>
            <person name="Kuo A."/>
            <person name="Nagy L.G."/>
            <person name="Floudas D."/>
            <person name="Copeland A."/>
            <person name="Barry K.W."/>
            <person name="Cichocki N."/>
            <person name="Veneault-Fourrey C."/>
            <person name="LaButti K."/>
            <person name="Lindquist E.A."/>
            <person name="Lipzen A."/>
            <person name="Lundell T."/>
            <person name="Morin E."/>
            <person name="Murat C."/>
            <person name="Riley R."/>
            <person name="Ohm R."/>
            <person name="Sun H."/>
            <person name="Tunlid A."/>
            <person name="Henrissat B."/>
            <person name="Grigoriev I.V."/>
            <person name="Hibbett D.S."/>
            <person name="Martin F."/>
        </authorList>
    </citation>
    <scope>NUCLEOTIDE SEQUENCE [LARGE SCALE GENOMIC DNA]</scope>
    <source>
        <strain evidence="3">441</strain>
    </source>
</reference>
<dbReference type="Proteomes" id="UP000054018">
    <property type="component" value="Unassembled WGS sequence"/>
</dbReference>
<sequence length="75" mass="8124">MSDTVQPVSAFTGSDPTTSEYQPPSPATQVYPPLPDSLARPLTTQGSRTPLRPFSATYSTTPRIRSTERPYTAHG</sequence>
<accession>A0A0C9ZTT8</accession>
<keyword evidence="3" id="KW-1185">Reference proteome</keyword>
<dbReference type="OrthoDB" id="1043111at2759"/>
<gene>
    <name evidence="2" type="ORF">PISMIDRAFT_676980</name>
</gene>
<feature type="non-terminal residue" evidence="2">
    <location>
        <position position="75"/>
    </location>
</feature>
<evidence type="ECO:0000256" key="1">
    <source>
        <dbReference type="SAM" id="MobiDB-lite"/>
    </source>
</evidence>
<dbReference type="STRING" id="765257.A0A0C9ZTT8"/>
<feature type="region of interest" description="Disordered" evidence="1">
    <location>
        <begin position="1"/>
        <end position="75"/>
    </location>
</feature>
<evidence type="ECO:0000313" key="2">
    <source>
        <dbReference type="EMBL" id="KIK25677.1"/>
    </source>
</evidence>